<feature type="region of interest" description="Disordered" evidence="1">
    <location>
        <begin position="13"/>
        <end position="33"/>
    </location>
</feature>
<dbReference type="EMBL" id="BGZK01001248">
    <property type="protein sequence ID" value="GBP75433.1"/>
    <property type="molecule type" value="Genomic_DNA"/>
</dbReference>
<protein>
    <submittedName>
        <fullName evidence="2">Uncharacterized protein</fullName>
    </submittedName>
</protein>
<accession>A0A4C1YJI5</accession>
<sequence length="151" mass="16732">MCGDTFQYDRRNARAADGRGRRNGVRGRGASTSQQLPLLTGNFKRSFDSRRGAAKRWPMRCVMTQAGAWGPKDRIVLEADTSQDPKHRGQLCYPSRRCQRMVPLLDNSAEDAIGTAYGAFLTEMDLQIISTDDIPTFETQGEARSAVVSST</sequence>
<evidence type="ECO:0000313" key="2">
    <source>
        <dbReference type="EMBL" id="GBP75433.1"/>
    </source>
</evidence>
<dbReference type="AlphaFoldDB" id="A0A4C1YJI5"/>
<dbReference type="Proteomes" id="UP000299102">
    <property type="component" value="Unassembled WGS sequence"/>
</dbReference>
<evidence type="ECO:0000256" key="1">
    <source>
        <dbReference type="SAM" id="MobiDB-lite"/>
    </source>
</evidence>
<evidence type="ECO:0000313" key="3">
    <source>
        <dbReference type="Proteomes" id="UP000299102"/>
    </source>
</evidence>
<keyword evidence="3" id="KW-1185">Reference proteome</keyword>
<reference evidence="2 3" key="1">
    <citation type="journal article" date="2019" name="Commun. Biol.">
        <title>The bagworm genome reveals a unique fibroin gene that provides high tensile strength.</title>
        <authorList>
            <person name="Kono N."/>
            <person name="Nakamura H."/>
            <person name="Ohtoshi R."/>
            <person name="Tomita M."/>
            <person name="Numata K."/>
            <person name="Arakawa K."/>
        </authorList>
    </citation>
    <scope>NUCLEOTIDE SEQUENCE [LARGE SCALE GENOMIC DNA]</scope>
</reference>
<gene>
    <name evidence="2" type="ORF">EVAR_54526_1</name>
</gene>
<name>A0A4C1YJI5_EUMVA</name>
<proteinExistence type="predicted"/>
<organism evidence="2 3">
    <name type="scientific">Eumeta variegata</name>
    <name type="common">Bagworm moth</name>
    <name type="synonym">Eumeta japonica</name>
    <dbReference type="NCBI Taxonomy" id="151549"/>
    <lineage>
        <taxon>Eukaryota</taxon>
        <taxon>Metazoa</taxon>
        <taxon>Ecdysozoa</taxon>
        <taxon>Arthropoda</taxon>
        <taxon>Hexapoda</taxon>
        <taxon>Insecta</taxon>
        <taxon>Pterygota</taxon>
        <taxon>Neoptera</taxon>
        <taxon>Endopterygota</taxon>
        <taxon>Lepidoptera</taxon>
        <taxon>Glossata</taxon>
        <taxon>Ditrysia</taxon>
        <taxon>Tineoidea</taxon>
        <taxon>Psychidae</taxon>
        <taxon>Oiketicinae</taxon>
        <taxon>Eumeta</taxon>
    </lineage>
</organism>
<comment type="caution">
    <text evidence="2">The sequence shown here is derived from an EMBL/GenBank/DDBJ whole genome shotgun (WGS) entry which is preliminary data.</text>
</comment>